<keyword evidence="2" id="KW-1185">Reference proteome</keyword>
<accession>A0ABN2JAP3</accession>
<sequence length="253" mass="28187">MPRRDTIDRIVVALGLTGDQRGTFLAAWGQHGERRTVPFGELLQSPENYQSLLGNLDGRIDRVATTFAKKTTFVDPFRRIVLDRSERVVIASQSAVAGTPLVVAADSPDDLDAIRLYAVRGCQVSQQASFRDGPIGVFEIGFDRIVRSGEAYLYGFEHRYDFTSRHHVHGNRSSAAPFAGRNTMTGFHRAARLGITRVIFPPGDRPRRCVHLFERRLGGGYEEIDDLHVSDSGETQIVVVDPVAGWHGIGWEW</sequence>
<evidence type="ECO:0000313" key="2">
    <source>
        <dbReference type="Proteomes" id="UP001500618"/>
    </source>
</evidence>
<reference evidence="1 2" key="1">
    <citation type="journal article" date="2019" name="Int. J. Syst. Evol. Microbiol.">
        <title>The Global Catalogue of Microorganisms (GCM) 10K type strain sequencing project: providing services to taxonomists for standard genome sequencing and annotation.</title>
        <authorList>
            <consortium name="The Broad Institute Genomics Platform"/>
            <consortium name="The Broad Institute Genome Sequencing Center for Infectious Disease"/>
            <person name="Wu L."/>
            <person name="Ma J."/>
        </authorList>
    </citation>
    <scope>NUCLEOTIDE SEQUENCE [LARGE SCALE GENOMIC DNA]</scope>
    <source>
        <strain evidence="1 2">JCM 14718</strain>
    </source>
</reference>
<comment type="caution">
    <text evidence="1">The sequence shown here is derived from an EMBL/GenBank/DDBJ whole genome shotgun (WGS) entry which is preliminary data.</text>
</comment>
<dbReference type="EMBL" id="BAAANY010000047">
    <property type="protein sequence ID" value="GAA1721461.1"/>
    <property type="molecule type" value="Genomic_DNA"/>
</dbReference>
<protein>
    <submittedName>
        <fullName evidence="1">Uncharacterized protein</fullName>
    </submittedName>
</protein>
<name>A0ABN2JAP3_9ACTN</name>
<organism evidence="1 2">
    <name type="scientific">Fodinicola feengrottensis</name>
    <dbReference type="NCBI Taxonomy" id="435914"/>
    <lineage>
        <taxon>Bacteria</taxon>
        <taxon>Bacillati</taxon>
        <taxon>Actinomycetota</taxon>
        <taxon>Actinomycetes</taxon>
        <taxon>Mycobacteriales</taxon>
        <taxon>Fodinicola</taxon>
    </lineage>
</organism>
<evidence type="ECO:0000313" key="1">
    <source>
        <dbReference type="EMBL" id="GAA1721461.1"/>
    </source>
</evidence>
<gene>
    <name evidence="1" type="ORF">GCM10009765_82030</name>
</gene>
<dbReference type="Proteomes" id="UP001500618">
    <property type="component" value="Unassembled WGS sequence"/>
</dbReference>
<proteinExistence type="predicted"/>